<name>A0A4R1XTU4_ACICA</name>
<evidence type="ECO:0000313" key="2">
    <source>
        <dbReference type="EMBL" id="TCM65830.1"/>
    </source>
</evidence>
<feature type="signal peptide" evidence="1">
    <location>
        <begin position="1"/>
        <end position="31"/>
    </location>
</feature>
<protein>
    <submittedName>
        <fullName evidence="2">Uncharacterized protein</fullName>
    </submittedName>
</protein>
<evidence type="ECO:0000313" key="3">
    <source>
        <dbReference type="Proteomes" id="UP000294963"/>
    </source>
</evidence>
<organism evidence="2 3">
    <name type="scientific">Acinetobacter calcoaceticus</name>
    <dbReference type="NCBI Taxonomy" id="471"/>
    <lineage>
        <taxon>Bacteria</taxon>
        <taxon>Pseudomonadati</taxon>
        <taxon>Pseudomonadota</taxon>
        <taxon>Gammaproteobacteria</taxon>
        <taxon>Moraxellales</taxon>
        <taxon>Moraxellaceae</taxon>
        <taxon>Acinetobacter</taxon>
        <taxon>Acinetobacter calcoaceticus/baumannii complex</taxon>
    </lineage>
</organism>
<sequence length="440" mass="47006">MLCMQKNKTQSLFLILSSLVISLGASNRAYADATSSSRLSAMSDEQLAQTTGQALLNLTYTAPRDAVNLETRRSGGDKNMGFYKVGLEADLELNTNVRKLQLGCGGVNGPGCDIDIDYLSLSGVASSSNGRAGSSAVLNNPFLEFAVKNPQSAATREVAGLRFSAEAIQGLLTFGLDNGVTKNGINTLSGYMEVAATGGQVRVNPIYDLSYKDTDTMVTGNAQGWFVQIPFSSDDYKMNIVPTRPGALKLPQQVISGHRINRAPLKAWAVVSNIDLGGTIKASTLGLVLDKKLAGQINNLVVDVTIDENLGFFHKANLNGSAAYLSSQSQSIQWPGAKSVANRGWWLELSNPIDIGDVTPEKAVDIAMPTLRETLGQVSAYLKKNPVQCGGFLLSCIAGDTIDTGKVNLINSTPVNMNLKDLQLKNQSFMPNCYGGMKFC</sequence>
<feature type="chain" id="PRO_5020597266" evidence="1">
    <location>
        <begin position="32"/>
        <end position="440"/>
    </location>
</feature>
<dbReference type="Proteomes" id="UP000294963">
    <property type="component" value="Unassembled WGS sequence"/>
</dbReference>
<comment type="caution">
    <text evidence="2">The sequence shown here is derived from an EMBL/GenBank/DDBJ whole genome shotgun (WGS) entry which is preliminary data.</text>
</comment>
<proteinExistence type="predicted"/>
<accession>A0A4R1XTU4</accession>
<dbReference type="AlphaFoldDB" id="A0A4R1XTU4"/>
<reference evidence="2 3" key="1">
    <citation type="submission" date="2019-03" db="EMBL/GenBank/DDBJ databases">
        <title>Genomic analyses of the natural microbiome of Caenorhabditis elegans.</title>
        <authorList>
            <person name="Samuel B."/>
        </authorList>
    </citation>
    <scope>NUCLEOTIDE SEQUENCE [LARGE SCALE GENOMIC DNA]</scope>
    <source>
        <strain evidence="2 3">JUb89</strain>
    </source>
</reference>
<keyword evidence="3" id="KW-1185">Reference proteome</keyword>
<evidence type="ECO:0000256" key="1">
    <source>
        <dbReference type="SAM" id="SignalP"/>
    </source>
</evidence>
<dbReference type="EMBL" id="SLVJ01000014">
    <property type="protein sequence ID" value="TCM65830.1"/>
    <property type="molecule type" value="Genomic_DNA"/>
</dbReference>
<gene>
    <name evidence="2" type="ORF">EC844_11476</name>
</gene>
<keyword evidence="1" id="KW-0732">Signal</keyword>